<dbReference type="Proteomes" id="UP000831562">
    <property type="component" value="Chromosome"/>
</dbReference>
<dbReference type="AlphaFoldDB" id="A0A9E7ABZ0"/>
<sequence length="327" mass="36857">MSFKKQWKLCIDIYGTLLCYCVSFVLEKRREAQEHCADVCTLVEERLDFSEWVVDGFGTGEAVIIAEPTLHIIDLKYGQGVLVSAHDNPQMRLYALGALATYGVLYDIEQVSMSIFQPRRENFDTEVVSARELYAWADKVVRPQAELAAHGQGEFKAGTWCQFCAKRATCRARAEANLALAKDSFKAATDLTDAEVSEVLLKATEFKSWISDVETYALAEAVNKGHKWPHMKLVAGRSRRCFTDEHAIKETLAAANIEGFTKEVLLGITDMERLLGKRRFSELLGDYVTKPQGKPCLVDVNDKREELVTDIASEFTSKPLERKLSWQ</sequence>
<dbReference type="Pfam" id="PF10926">
    <property type="entry name" value="DUF2800"/>
    <property type="match status" value="1"/>
</dbReference>
<gene>
    <name evidence="1" type="ORF">M3I19_05685</name>
</gene>
<proteinExistence type="predicted"/>
<reference evidence="1" key="1">
    <citation type="submission" date="2022-05" db="EMBL/GenBank/DDBJ databases">
        <title>Using nanopore sequencing to obtain complete genomes from saliva samples.</title>
        <authorList>
            <person name="Baker J.L."/>
        </authorList>
    </citation>
    <scope>NUCLEOTIDE SEQUENCE</scope>
    <source>
        <strain evidence="1">JCVI-JB-Lp32</strain>
    </source>
</reference>
<dbReference type="InterPro" id="IPR021229">
    <property type="entry name" value="DUF2800"/>
</dbReference>
<evidence type="ECO:0000313" key="2">
    <source>
        <dbReference type="Proteomes" id="UP000831562"/>
    </source>
</evidence>
<evidence type="ECO:0000313" key="1">
    <source>
        <dbReference type="EMBL" id="UQF77778.1"/>
    </source>
</evidence>
<accession>A0A9E7ABZ0</accession>
<name>A0A9E7ABZ0_9ACTN</name>
<organism evidence="1 2">
    <name type="scientific">Lancefieldella parvula</name>
    <dbReference type="NCBI Taxonomy" id="1382"/>
    <lineage>
        <taxon>Bacteria</taxon>
        <taxon>Bacillati</taxon>
        <taxon>Actinomycetota</taxon>
        <taxon>Coriobacteriia</taxon>
        <taxon>Coriobacteriales</taxon>
        <taxon>Atopobiaceae</taxon>
        <taxon>Lancefieldella</taxon>
    </lineage>
</organism>
<dbReference type="EMBL" id="CP097092">
    <property type="protein sequence ID" value="UQF77778.1"/>
    <property type="molecule type" value="Genomic_DNA"/>
</dbReference>
<protein>
    <submittedName>
        <fullName evidence="1">DUF2800 domain-containing protein</fullName>
    </submittedName>
</protein>